<evidence type="ECO:0008006" key="5">
    <source>
        <dbReference type="Google" id="ProtNLM"/>
    </source>
</evidence>
<dbReference type="Pfam" id="PF06054">
    <property type="entry name" value="CoiA_nuc"/>
    <property type="match status" value="1"/>
</dbReference>
<dbReference type="InterPro" id="IPR010330">
    <property type="entry name" value="CoiA_nuc"/>
</dbReference>
<dbReference type="EMBL" id="PYZL01000018">
    <property type="protein sequence ID" value="PTE73812.1"/>
    <property type="molecule type" value="Genomic_DNA"/>
</dbReference>
<evidence type="ECO:0000313" key="3">
    <source>
        <dbReference type="EMBL" id="PTE73812.1"/>
    </source>
</evidence>
<proteinExistence type="predicted"/>
<dbReference type="Pfam" id="PF25164">
    <property type="entry name" value="CoiA_N"/>
    <property type="match status" value="1"/>
</dbReference>
<evidence type="ECO:0000259" key="1">
    <source>
        <dbReference type="Pfam" id="PF06054"/>
    </source>
</evidence>
<reference evidence="3 4" key="1">
    <citation type="journal article" date="2016" name="Front. Microbiol.">
        <title>Comprehensive Phylogenetic Analysis of Bovine Non-aureus Staphylococci Species Based on Whole-Genome Sequencing.</title>
        <authorList>
            <person name="Naushad S."/>
            <person name="Barkema H.W."/>
            <person name="Luby C."/>
            <person name="Condas L.A."/>
            <person name="Nobrega D.B."/>
            <person name="Carson D.A."/>
            <person name="De Buck J."/>
        </authorList>
    </citation>
    <scope>NUCLEOTIDE SEQUENCE [LARGE SCALE GENOMIC DNA]</scope>
    <source>
        <strain evidence="3 4">SNUC 761</strain>
    </source>
</reference>
<evidence type="ECO:0000313" key="4">
    <source>
        <dbReference type="Proteomes" id="UP000242547"/>
    </source>
</evidence>
<accession>A0A2T4KIM3</accession>
<organism evidence="3 4">
    <name type="scientific">Staphylococcus devriesei</name>
    <dbReference type="NCBI Taxonomy" id="586733"/>
    <lineage>
        <taxon>Bacteria</taxon>
        <taxon>Bacillati</taxon>
        <taxon>Bacillota</taxon>
        <taxon>Bacilli</taxon>
        <taxon>Bacillales</taxon>
        <taxon>Staphylococcaceae</taxon>
        <taxon>Staphylococcus</taxon>
    </lineage>
</organism>
<dbReference type="PIRSF" id="PIRSF007487">
    <property type="entry name" value="Competence-induced_CoiA_bac"/>
    <property type="match status" value="1"/>
</dbReference>
<dbReference type="RefSeq" id="WP_107505882.1">
    <property type="nucleotide sequence ID" value="NZ_PYZL01000018.1"/>
</dbReference>
<evidence type="ECO:0000259" key="2">
    <source>
        <dbReference type="Pfam" id="PF25164"/>
    </source>
</evidence>
<dbReference type="InterPro" id="IPR021176">
    <property type="entry name" value="Competence-induced_CoiA"/>
</dbReference>
<name>A0A2T4KIM3_9STAP</name>
<sequence length="319" mass="38412">MLVAINQFGERIEAHRALKNENYVCPYCKTEVILRKGMKVVPHFAHKYNIHHLCAKSETAQHYYVKYYIANQLKQSGYKVEIEPFCPEVKQYPDVLVNSKHVIEVQFSRINYEEIRARSKGFKQLNISVIWIIEDCCYIKGTLFLNTFQAYFINPMTRILYTWNKQKQFIIKYYEIQHIGGKRFYAKRIICDIKRLFDNKVSIYPYMYKLTNRQVSQYIHQCRRKHSVLEPTLSAMYQLRLTDEETCENFGYIFPEQLFIETHPVQWQLQLALLIQQKANLQYQFKKLIRLRKFYIGCISQEEITNRLIKKFINKIYNS</sequence>
<comment type="caution">
    <text evidence="3">The sequence shown here is derived from an EMBL/GenBank/DDBJ whole genome shotgun (WGS) entry which is preliminary data.</text>
</comment>
<feature type="domain" description="Competence protein CoiA nuclease-like" evidence="1">
    <location>
        <begin position="58"/>
        <end position="195"/>
    </location>
</feature>
<dbReference type="AlphaFoldDB" id="A0A2T4KIM3"/>
<dbReference type="Proteomes" id="UP000242547">
    <property type="component" value="Unassembled WGS sequence"/>
</dbReference>
<feature type="domain" description="Competence protein CoiA-like N-terminal" evidence="2">
    <location>
        <begin position="16"/>
        <end position="49"/>
    </location>
</feature>
<protein>
    <recommendedName>
        <fullName evidence="5">Transcription factor</fullName>
    </recommendedName>
</protein>
<dbReference type="InterPro" id="IPR057253">
    <property type="entry name" value="CoiA-like_N"/>
</dbReference>
<gene>
    <name evidence="3" type="ORF">BUY44_04405</name>
</gene>